<organism evidence="2 3">
    <name type="scientific">Bailinhaonella thermotolerans</name>
    <dbReference type="NCBI Taxonomy" id="1070861"/>
    <lineage>
        <taxon>Bacteria</taxon>
        <taxon>Bacillati</taxon>
        <taxon>Actinomycetota</taxon>
        <taxon>Actinomycetes</taxon>
        <taxon>Streptosporangiales</taxon>
        <taxon>Streptosporangiaceae</taxon>
        <taxon>Bailinhaonella</taxon>
    </lineage>
</organism>
<dbReference type="OrthoDB" id="5197650at2"/>
<protein>
    <submittedName>
        <fullName evidence="2">Hemerythrin domain-containing protein</fullName>
    </submittedName>
</protein>
<evidence type="ECO:0000313" key="3">
    <source>
        <dbReference type="Proteomes" id="UP000265768"/>
    </source>
</evidence>
<dbReference type="Gene3D" id="1.20.120.520">
    <property type="entry name" value="nmb1532 protein domain like"/>
    <property type="match status" value="1"/>
</dbReference>
<evidence type="ECO:0000259" key="1">
    <source>
        <dbReference type="Pfam" id="PF01814"/>
    </source>
</evidence>
<dbReference type="EMBL" id="QZEY01000001">
    <property type="protein sequence ID" value="RJL35924.1"/>
    <property type="molecule type" value="Genomic_DNA"/>
</dbReference>
<dbReference type="Pfam" id="PF01814">
    <property type="entry name" value="Hemerythrin"/>
    <property type="match status" value="1"/>
</dbReference>
<evidence type="ECO:0000313" key="2">
    <source>
        <dbReference type="EMBL" id="RJL35924.1"/>
    </source>
</evidence>
<dbReference type="AlphaFoldDB" id="A0A3A4BKQ3"/>
<name>A0A3A4BKQ3_9ACTN</name>
<dbReference type="InterPro" id="IPR012312">
    <property type="entry name" value="Hemerythrin-like"/>
</dbReference>
<proteinExistence type="predicted"/>
<gene>
    <name evidence="2" type="ORF">D5H75_03915</name>
</gene>
<keyword evidence="3" id="KW-1185">Reference proteome</keyword>
<accession>A0A3A4BKQ3</accession>
<reference evidence="2 3" key="1">
    <citation type="submission" date="2018-09" db="EMBL/GenBank/DDBJ databases">
        <title>YIM 75507 draft genome.</title>
        <authorList>
            <person name="Tang S."/>
            <person name="Feng Y."/>
        </authorList>
    </citation>
    <scope>NUCLEOTIDE SEQUENCE [LARGE SCALE GENOMIC DNA]</scope>
    <source>
        <strain evidence="2 3">YIM 75507</strain>
    </source>
</reference>
<dbReference type="CDD" id="cd12108">
    <property type="entry name" value="Hr-like"/>
    <property type="match status" value="1"/>
</dbReference>
<feature type="domain" description="Hemerythrin-like" evidence="1">
    <location>
        <begin position="22"/>
        <end position="149"/>
    </location>
</feature>
<dbReference type="Proteomes" id="UP000265768">
    <property type="component" value="Unassembled WGS sequence"/>
</dbReference>
<comment type="caution">
    <text evidence="2">The sequence shown here is derived from an EMBL/GenBank/DDBJ whole genome shotgun (WGS) entry which is preliminary data.</text>
</comment>
<dbReference type="RefSeq" id="WP_119924897.1">
    <property type="nucleotide sequence ID" value="NZ_QZEY01000001.1"/>
</dbReference>
<sequence>MTRQITPRREGEPEVDLTVGHVEHRAIRADLRRLTEALAGAGEVPRERARAIRVYLDRLIFAIVRHHRIEDEALWPLLAASAPGELELDSLSEDHVRLDALLERVGESAARFAQEPAAERAALHGLVRELRDLLEEHLAEEEATVFPAVARYVSLADYEVFERAARKRFSVGDLTFMGPWLAGYASRAERDRALAPSWPYRVILALGRPSYRRLERRTFGT</sequence>